<keyword evidence="2" id="KW-1185">Reference proteome</keyword>
<dbReference type="EMBL" id="VDMP01000025">
    <property type="protein sequence ID" value="TNM38443.1"/>
    <property type="molecule type" value="Genomic_DNA"/>
</dbReference>
<gene>
    <name evidence="1" type="ORF">FHP29_14420</name>
</gene>
<sequence>MTGQFDSARILEALAESRPIFHSEADFQFAFAWQAKSANPDLAVRLETHPEPQVRLDLELVEPSGQGIAIELKYMTRRWSGTVRGEAYALKNHGASDLRGYDVVKDVARVERFVAARPGWRGVVIVLTNEAGYWRSPGHGRVTNADAFRLYDGTILSGERRWGPNTGGTARGREAPLVLRGTHTLTWIDYSKLDGSAAGSFRALVIPIGPDASPGGSSAPCSMT</sequence>
<comment type="caution">
    <text evidence="1">The sequence shown here is derived from an EMBL/GenBank/DDBJ whole genome shotgun (WGS) entry which is preliminary data.</text>
</comment>
<protein>
    <submittedName>
        <fullName evidence="1">Uncharacterized protein</fullName>
    </submittedName>
</protein>
<dbReference type="RefSeq" id="WP_139623555.1">
    <property type="nucleotide sequence ID" value="NZ_VDMP01000025.1"/>
</dbReference>
<dbReference type="AlphaFoldDB" id="A0A5C4VRC4"/>
<dbReference type="OrthoDB" id="2817390at2"/>
<name>A0A5C4VRC4_9ACTN</name>
<evidence type="ECO:0000313" key="2">
    <source>
        <dbReference type="Proteomes" id="UP000313231"/>
    </source>
</evidence>
<evidence type="ECO:0000313" key="1">
    <source>
        <dbReference type="EMBL" id="TNM38443.1"/>
    </source>
</evidence>
<accession>A0A5C4VRC4</accession>
<reference evidence="1 2" key="1">
    <citation type="journal article" date="2016" name="Int. J. Syst. Evol. Microbiol.">
        <title>Nocardioides albidus sp. nov., an actinobacterium isolated from garden soil.</title>
        <authorList>
            <person name="Singh H."/>
            <person name="Du J."/>
            <person name="Trinh H."/>
            <person name="Won K."/>
            <person name="Yang J.E."/>
            <person name="Yin C."/>
            <person name="Kook M."/>
            <person name="Yi T.H."/>
        </authorList>
    </citation>
    <scope>NUCLEOTIDE SEQUENCE [LARGE SCALE GENOMIC DNA]</scope>
    <source>
        <strain evidence="1 2">CCTCC AB 2015297</strain>
    </source>
</reference>
<organism evidence="1 2">
    <name type="scientific">Nocardioides albidus</name>
    <dbReference type="NCBI Taxonomy" id="1517589"/>
    <lineage>
        <taxon>Bacteria</taxon>
        <taxon>Bacillati</taxon>
        <taxon>Actinomycetota</taxon>
        <taxon>Actinomycetes</taxon>
        <taxon>Propionibacteriales</taxon>
        <taxon>Nocardioidaceae</taxon>
        <taxon>Nocardioides</taxon>
    </lineage>
</organism>
<proteinExistence type="predicted"/>
<dbReference type="Proteomes" id="UP000313231">
    <property type="component" value="Unassembled WGS sequence"/>
</dbReference>